<dbReference type="RefSeq" id="WP_185694730.1">
    <property type="nucleotide sequence ID" value="NZ_JACHVA010000138.1"/>
</dbReference>
<evidence type="ECO:0000256" key="2">
    <source>
        <dbReference type="ARBA" id="ARBA00022679"/>
    </source>
</evidence>
<accession>A0A7X1E6H7</accession>
<dbReference type="AlphaFoldDB" id="A0A7X1E6H7"/>
<dbReference type="Pfam" id="PF13649">
    <property type="entry name" value="Methyltransf_25"/>
    <property type="match status" value="1"/>
</dbReference>
<keyword evidence="6" id="KW-1185">Reference proteome</keyword>
<evidence type="ECO:0000256" key="3">
    <source>
        <dbReference type="ARBA" id="ARBA00022691"/>
    </source>
</evidence>
<evidence type="ECO:0000259" key="4">
    <source>
        <dbReference type="Pfam" id="PF13649"/>
    </source>
</evidence>
<dbReference type="GO" id="GO:0008168">
    <property type="term" value="F:methyltransferase activity"/>
    <property type="evidence" value="ECO:0007669"/>
    <property type="project" value="UniProtKB-KW"/>
</dbReference>
<dbReference type="CDD" id="cd02440">
    <property type="entry name" value="AdoMet_MTases"/>
    <property type="match status" value="1"/>
</dbReference>
<dbReference type="EMBL" id="JACHVA010000138">
    <property type="protein sequence ID" value="MBC2604113.1"/>
    <property type="molecule type" value="Genomic_DNA"/>
</dbReference>
<dbReference type="SUPFAM" id="SSF53335">
    <property type="entry name" value="S-adenosyl-L-methionine-dependent methyltransferases"/>
    <property type="match status" value="1"/>
</dbReference>
<keyword evidence="1 5" id="KW-0489">Methyltransferase</keyword>
<reference evidence="5 6" key="1">
    <citation type="submission" date="2020-07" db="EMBL/GenBank/DDBJ databases">
        <authorList>
            <person name="Feng X."/>
        </authorList>
    </citation>
    <scope>NUCLEOTIDE SEQUENCE [LARGE SCALE GENOMIC DNA]</scope>
    <source>
        <strain evidence="5 6">JCM14086</strain>
    </source>
</reference>
<evidence type="ECO:0000256" key="1">
    <source>
        <dbReference type="ARBA" id="ARBA00022603"/>
    </source>
</evidence>
<evidence type="ECO:0000313" key="5">
    <source>
        <dbReference type="EMBL" id="MBC2604113.1"/>
    </source>
</evidence>
<protein>
    <submittedName>
        <fullName evidence="5">Class I SAM-dependent methyltransferase</fullName>
    </submittedName>
</protein>
<dbReference type="Gene3D" id="3.40.50.150">
    <property type="entry name" value="Vaccinia Virus protein VP39"/>
    <property type="match status" value="1"/>
</dbReference>
<keyword evidence="2 5" id="KW-0808">Transferase</keyword>
<evidence type="ECO:0000313" key="6">
    <source>
        <dbReference type="Proteomes" id="UP000525652"/>
    </source>
</evidence>
<dbReference type="InterPro" id="IPR029063">
    <property type="entry name" value="SAM-dependent_MTases_sf"/>
</dbReference>
<dbReference type="PANTHER" id="PTHR43464">
    <property type="entry name" value="METHYLTRANSFERASE"/>
    <property type="match status" value="1"/>
</dbReference>
<proteinExistence type="predicted"/>
<dbReference type="GO" id="GO:0032259">
    <property type="term" value="P:methylation"/>
    <property type="evidence" value="ECO:0007669"/>
    <property type="project" value="UniProtKB-KW"/>
</dbReference>
<comment type="caution">
    <text evidence="5">The sequence shown here is derived from an EMBL/GenBank/DDBJ whole genome shotgun (WGS) entry which is preliminary data.</text>
</comment>
<dbReference type="InterPro" id="IPR041698">
    <property type="entry name" value="Methyltransf_25"/>
</dbReference>
<dbReference type="Proteomes" id="UP000525652">
    <property type="component" value="Unassembled WGS sequence"/>
</dbReference>
<organism evidence="5 6">
    <name type="scientific">Puniceicoccus vermicola</name>
    <dbReference type="NCBI Taxonomy" id="388746"/>
    <lineage>
        <taxon>Bacteria</taxon>
        <taxon>Pseudomonadati</taxon>
        <taxon>Verrucomicrobiota</taxon>
        <taxon>Opitutia</taxon>
        <taxon>Puniceicoccales</taxon>
        <taxon>Puniceicoccaceae</taxon>
        <taxon>Puniceicoccus</taxon>
    </lineage>
</organism>
<gene>
    <name evidence="5" type="ORF">H5P30_20205</name>
</gene>
<name>A0A7X1E6H7_9BACT</name>
<dbReference type="PANTHER" id="PTHR43464:SF19">
    <property type="entry name" value="UBIQUINONE BIOSYNTHESIS O-METHYLTRANSFERASE, MITOCHONDRIAL"/>
    <property type="match status" value="1"/>
</dbReference>
<feature type="domain" description="Methyltransferase" evidence="4">
    <location>
        <begin position="45"/>
        <end position="134"/>
    </location>
</feature>
<keyword evidence="3" id="KW-0949">S-adenosyl-L-methionine</keyword>
<sequence>MDPKKLAQSYDQIADHWNGEEFNSDNGLPQHRRALQFVRNPGLALDIGCGSSGRFIDLLLGEGFTVEGLDLSSRMIDLSRKRHPEVTFHHADITKWKIPQLYDFITAWDSIWHMPLTAHESTLRKILQALKPGGIFIYTAGGLDTPGEKYDSNMGPEVYYSVLGVPKNLAIFTEEDCVCRHLEYDQYPELHLYFIVQKK</sequence>